<dbReference type="RefSeq" id="WP_161028549.1">
    <property type="nucleotide sequence ID" value="NZ_WWCJ01000034.1"/>
</dbReference>
<sequence length="74" mass="8160">MEKTLPSARWQRSRDTEERLLNAALALLEEGGLDAALMPRIADKSALLRAAFLAITIESFALDQDSLRHTGEPP</sequence>
<gene>
    <name evidence="1" type="ORF">GTP41_26280</name>
</gene>
<protein>
    <submittedName>
        <fullName evidence="1">Uncharacterized protein</fullName>
    </submittedName>
</protein>
<dbReference type="Gene3D" id="1.10.357.10">
    <property type="entry name" value="Tetracycline Repressor, domain 2"/>
    <property type="match status" value="1"/>
</dbReference>
<proteinExistence type="predicted"/>
<dbReference type="SUPFAM" id="SSF46689">
    <property type="entry name" value="Homeodomain-like"/>
    <property type="match status" value="1"/>
</dbReference>
<name>A0A6N9HRP3_9BURK</name>
<dbReference type="EMBL" id="WWCJ01000034">
    <property type="protein sequence ID" value="MYN05605.1"/>
    <property type="molecule type" value="Genomic_DNA"/>
</dbReference>
<keyword evidence="2" id="KW-1185">Reference proteome</keyword>
<comment type="caution">
    <text evidence="1">The sequence shown here is derived from an EMBL/GenBank/DDBJ whole genome shotgun (WGS) entry which is preliminary data.</text>
</comment>
<dbReference type="AlphaFoldDB" id="A0A6N9HRP3"/>
<organism evidence="1 2">
    <name type="scientific">Pseudoduganella guangdongensis</name>
    <dbReference type="NCBI Taxonomy" id="2692179"/>
    <lineage>
        <taxon>Bacteria</taxon>
        <taxon>Pseudomonadati</taxon>
        <taxon>Pseudomonadota</taxon>
        <taxon>Betaproteobacteria</taxon>
        <taxon>Burkholderiales</taxon>
        <taxon>Oxalobacteraceae</taxon>
        <taxon>Telluria group</taxon>
        <taxon>Pseudoduganella</taxon>
    </lineage>
</organism>
<accession>A0A6N9HRP3</accession>
<dbReference type="Proteomes" id="UP000448575">
    <property type="component" value="Unassembled WGS sequence"/>
</dbReference>
<evidence type="ECO:0000313" key="1">
    <source>
        <dbReference type="EMBL" id="MYN05605.1"/>
    </source>
</evidence>
<reference evidence="1 2" key="1">
    <citation type="submission" date="2019-12" db="EMBL/GenBank/DDBJ databases">
        <title>Novel species isolated from a subtropical stream in China.</title>
        <authorList>
            <person name="Lu H."/>
        </authorList>
    </citation>
    <scope>NUCLEOTIDE SEQUENCE [LARGE SCALE GENOMIC DNA]</scope>
    <source>
        <strain evidence="1 2">DS3</strain>
    </source>
</reference>
<evidence type="ECO:0000313" key="2">
    <source>
        <dbReference type="Proteomes" id="UP000448575"/>
    </source>
</evidence>
<dbReference type="InterPro" id="IPR009057">
    <property type="entry name" value="Homeodomain-like_sf"/>
</dbReference>